<feature type="compositionally biased region" description="Polar residues" evidence="2">
    <location>
        <begin position="181"/>
        <end position="192"/>
    </location>
</feature>
<keyword evidence="4" id="KW-1185">Reference proteome</keyword>
<sequence length="403" mass="43702">MAPTTFSSRSCLSADSSITHISVKLPPIRTLNASPPSNPDIALRTSLHARAPLQLLPISQLHLPQHAVCQATASLEKAFRRTSERMQAELSQLRAMCSQAVWNEKRENDDLRAQCAALTQERDIARETMHRIMGRHSLLAASQDGDLSPGAGPRRGTKRRRAEDSHAVTQRPADLPASPVSIASPTSAASDNGKSETDLENMTLMYPSPVEATGCAASRPLEMASTKRSNSAGPVLGGGAALTQNIQVTGIEPAHHAPLEPRTKRRRYSTSSTSSGSSTNTVVEASRLNNRRPTAPSSNGSEARPRPPQRSQLDCVHVDLMYLPAGGRFYCRPCILECEKHATKLNNPSTLPKSFPDDASWEMLRQHCADEHPSECAELASLGPSHIMTLRRRLTMPDPVTAV</sequence>
<accession>A0ABR3J018</accession>
<protein>
    <submittedName>
        <fullName evidence="3">Uncharacterized protein</fullName>
    </submittedName>
</protein>
<dbReference type="EMBL" id="JASNQZ010000012">
    <property type="protein sequence ID" value="KAL0948795.1"/>
    <property type="molecule type" value="Genomic_DNA"/>
</dbReference>
<feature type="region of interest" description="Disordered" evidence="2">
    <location>
        <begin position="138"/>
        <end position="195"/>
    </location>
</feature>
<feature type="coiled-coil region" evidence="1">
    <location>
        <begin position="101"/>
        <end position="128"/>
    </location>
</feature>
<feature type="compositionally biased region" description="Low complexity" evidence="2">
    <location>
        <begin position="269"/>
        <end position="279"/>
    </location>
</feature>
<comment type="caution">
    <text evidence="3">The sequence shown here is derived from an EMBL/GenBank/DDBJ whole genome shotgun (WGS) entry which is preliminary data.</text>
</comment>
<feature type="compositionally biased region" description="Polar residues" evidence="2">
    <location>
        <begin position="280"/>
        <end position="301"/>
    </location>
</feature>
<organism evidence="3 4">
    <name type="scientific">Hohenbuehelia grisea</name>
    <dbReference type="NCBI Taxonomy" id="104357"/>
    <lineage>
        <taxon>Eukaryota</taxon>
        <taxon>Fungi</taxon>
        <taxon>Dikarya</taxon>
        <taxon>Basidiomycota</taxon>
        <taxon>Agaricomycotina</taxon>
        <taxon>Agaricomycetes</taxon>
        <taxon>Agaricomycetidae</taxon>
        <taxon>Agaricales</taxon>
        <taxon>Pleurotineae</taxon>
        <taxon>Pleurotaceae</taxon>
        <taxon>Hohenbuehelia</taxon>
    </lineage>
</organism>
<evidence type="ECO:0000313" key="4">
    <source>
        <dbReference type="Proteomes" id="UP001556367"/>
    </source>
</evidence>
<evidence type="ECO:0000256" key="1">
    <source>
        <dbReference type="SAM" id="Coils"/>
    </source>
</evidence>
<evidence type="ECO:0000256" key="2">
    <source>
        <dbReference type="SAM" id="MobiDB-lite"/>
    </source>
</evidence>
<feature type="region of interest" description="Disordered" evidence="2">
    <location>
        <begin position="250"/>
        <end position="310"/>
    </location>
</feature>
<gene>
    <name evidence="3" type="ORF">HGRIS_008925</name>
</gene>
<feature type="compositionally biased region" description="Basic and acidic residues" evidence="2">
    <location>
        <begin position="253"/>
        <end position="262"/>
    </location>
</feature>
<proteinExistence type="predicted"/>
<evidence type="ECO:0000313" key="3">
    <source>
        <dbReference type="EMBL" id="KAL0948795.1"/>
    </source>
</evidence>
<reference evidence="4" key="1">
    <citation type="submission" date="2024-06" db="EMBL/GenBank/DDBJ databases">
        <title>Multi-omics analyses provide insights into the biosynthesis of the anticancer antibiotic pleurotin in Hohenbuehelia grisea.</title>
        <authorList>
            <person name="Weaver J.A."/>
            <person name="Alberti F."/>
        </authorList>
    </citation>
    <scope>NUCLEOTIDE SEQUENCE [LARGE SCALE GENOMIC DNA]</scope>
    <source>
        <strain evidence="4">T-177</strain>
    </source>
</reference>
<name>A0ABR3J018_9AGAR</name>
<keyword evidence="1" id="KW-0175">Coiled coil</keyword>
<dbReference type="Proteomes" id="UP001556367">
    <property type="component" value="Unassembled WGS sequence"/>
</dbReference>